<keyword evidence="7 14" id="KW-0028">Amino-acid biosynthesis</keyword>
<dbReference type="GO" id="GO:0009090">
    <property type="term" value="P:homoserine biosynthetic process"/>
    <property type="evidence" value="ECO:0007669"/>
    <property type="project" value="TreeGrafter"/>
</dbReference>
<comment type="function">
    <text evidence="13">Catalyzes the conversion of L-aspartate-beta-semialdehyde (L-Asa) to L-homoserine (L-Hse), the third step in the biosynthesis of amino acids that derive from aspartate (the aspartate family of amino acids), including methioinine and threonine, the latter of which is a precursor to isoleucine; production of homoserine leads to a branch-point in the pathway as it can either be O-phosphorylated for processing to threonine, or O-acylated for processing to methionine.</text>
</comment>
<feature type="binding site" evidence="16">
    <location>
        <begin position="13"/>
        <end position="18"/>
    </location>
    <ligand>
        <name>NADP(+)</name>
        <dbReference type="ChEBI" id="CHEBI:58349"/>
    </ligand>
</feature>
<dbReference type="InterPro" id="IPR001342">
    <property type="entry name" value="HDH_cat"/>
</dbReference>
<evidence type="ECO:0000256" key="11">
    <source>
        <dbReference type="ARBA" id="ARBA00023167"/>
    </source>
</evidence>
<dbReference type="GO" id="GO:0009086">
    <property type="term" value="P:methionine biosynthetic process"/>
    <property type="evidence" value="ECO:0007669"/>
    <property type="project" value="UniProtKB-KW"/>
</dbReference>
<feature type="domain" description="Aspartate/homoserine dehydrogenase NAD-binding" evidence="18">
    <location>
        <begin position="13"/>
        <end position="144"/>
    </location>
</feature>
<evidence type="ECO:0000256" key="7">
    <source>
        <dbReference type="ARBA" id="ARBA00022605"/>
    </source>
</evidence>
<evidence type="ECO:0000256" key="2">
    <source>
        <dbReference type="ARBA" id="ARBA00005056"/>
    </source>
</evidence>
<dbReference type="GO" id="GO:0050661">
    <property type="term" value="F:NADP binding"/>
    <property type="evidence" value="ECO:0007669"/>
    <property type="project" value="InterPro"/>
</dbReference>
<evidence type="ECO:0000256" key="15">
    <source>
        <dbReference type="PIRSR" id="PIRSR036497-1"/>
    </source>
</evidence>
<dbReference type="GO" id="GO:0004412">
    <property type="term" value="F:homoserine dehydrogenase activity"/>
    <property type="evidence" value="ECO:0007669"/>
    <property type="project" value="UniProtKB-EC"/>
</dbReference>
<dbReference type="GO" id="GO:0009088">
    <property type="term" value="P:threonine biosynthetic process"/>
    <property type="evidence" value="ECO:0007669"/>
    <property type="project" value="UniProtKB-UniPathway"/>
</dbReference>
<dbReference type="Proteomes" id="UP000246740">
    <property type="component" value="Unassembled WGS sequence"/>
</dbReference>
<keyword evidence="11 14" id="KW-0486">Methionine biosynthesis</keyword>
<dbReference type="InParanoid" id="A0A317XRX3"/>
<keyword evidence="8 14" id="KW-0791">Threonine biosynthesis</keyword>
<keyword evidence="10 14" id="KW-0560">Oxidoreductase</keyword>
<dbReference type="Gene3D" id="3.30.360.10">
    <property type="entry name" value="Dihydrodipicolinate Reductase, domain 2"/>
    <property type="match status" value="1"/>
</dbReference>
<feature type="domain" description="Homoserine dehydrogenase catalytic" evidence="17">
    <location>
        <begin position="166"/>
        <end position="374"/>
    </location>
</feature>
<evidence type="ECO:0000259" key="18">
    <source>
        <dbReference type="Pfam" id="PF03447"/>
    </source>
</evidence>
<dbReference type="AlphaFoldDB" id="A0A317XRX3"/>
<reference evidence="19 20" key="1">
    <citation type="journal article" date="2018" name="Mol. Biol. Evol.">
        <title>Broad Genomic Sampling Reveals a Smut Pathogenic Ancestry of the Fungal Clade Ustilaginomycotina.</title>
        <authorList>
            <person name="Kijpornyongpan T."/>
            <person name="Mondo S.J."/>
            <person name="Barry K."/>
            <person name="Sandor L."/>
            <person name="Lee J."/>
            <person name="Lipzen A."/>
            <person name="Pangilinan J."/>
            <person name="LaButti K."/>
            <person name="Hainaut M."/>
            <person name="Henrissat B."/>
            <person name="Grigoriev I.V."/>
            <person name="Spatafora J.W."/>
            <person name="Aime M.C."/>
        </authorList>
    </citation>
    <scope>NUCLEOTIDE SEQUENCE [LARGE SCALE GENOMIC DNA]</scope>
    <source>
        <strain evidence="19 20">MCA 3645</strain>
    </source>
</reference>
<dbReference type="InterPro" id="IPR005106">
    <property type="entry name" value="Asp/hSer_DH_NAD-bd"/>
</dbReference>
<accession>A0A317XRX3</accession>
<dbReference type="EC" id="1.1.1.3" evidence="5 14"/>
<dbReference type="PIRSF" id="PIRSF036497">
    <property type="entry name" value="HDH_short"/>
    <property type="match status" value="1"/>
</dbReference>
<dbReference type="InterPro" id="IPR011147">
    <property type="entry name" value="Bifunc_Aspkin/hSer_DH"/>
</dbReference>
<evidence type="ECO:0000256" key="16">
    <source>
        <dbReference type="PIRSR" id="PIRSR036497-2"/>
    </source>
</evidence>
<dbReference type="Gene3D" id="3.40.50.720">
    <property type="entry name" value="NAD(P)-binding Rossmann-like Domain"/>
    <property type="match status" value="1"/>
</dbReference>
<comment type="catalytic activity">
    <reaction evidence="12">
        <text>L-homoserine + NADP(+) = L-aspartate 4-semialdehyde + NADPH + H(+)</text>
        <dbReference type="Rhea" id="RHEA:15761"/>
        <dbReference type="ChEBI" id="CHEBI:15378"/>
        <dbReference type="ChEBI" id="CHEBI:57476"/>
        <dbReference type="ChEBI" id="CHEBI:57783"/>
        <dbReference type="ChEBI" id="CHEBI:58349"/>
        <dbReference type="ChEBI" id="CHEBI:537519"/>
        <dbReference type="EC" id="1.1.1.3"/>
    </reaction>
    <physiologicalReaction direction="right-to-left" evidence="12">
        <dbReference type="Rhea" id="RHEA:15763"/>
    </physiologicalReaction>
</comment>
<feature type="binding site" evidence="16">
    <location>
        <position position="223"/>
    </location>
    <ligand>
        <name>L-homoserine</name>
        <dbReference type="ChEBI" id="CHEBI:57476"/>
    </ligand>
</feature>
<evidence type="ECO:0000256" key="14">
    <source>
        <dbReference type="PIRNR" id="PIRNR036497"/>
    </source>
</evidence>
<dbReference type="Pfam" id="PF03447">
    <property type="entry name" value="NAD_binding_3"/>
    <property type="match status" value="1"/>
</dbReference>
<dbReference type="PANTHER" id="PTHR43070">
    <property type="match status" value="1"/>
</dbReference>
<dbReference type="InterPro" id="IPR036291">
    <property type="entry name" value="NAD(P)-bd_dom_sf"/>
</dbReference>
<sequence length="381" mass="40260">MSAAQGINVAIIGVGLVGTSVIQQLTTVSGLSSKLHIVALQNSKKTLLASSASALSLGSGSSDWKTQLSESTTSALSLPELVKVLEKITSETGRHTAVVDNTSDEKVASFYPEFLAAGLSVVTPNKKAFSGSIDLYNNILKHKSNDKVGSKGPLVYQESTVGAGLPIISTLVDLVNTGDEIVKIEGVFSGTLSYIFNEFSTPKGGSKKFSEIVKFAKENGYTEPHPNDDLSGSDVARKLAILSRLVPELATALPEGYLSVPTHSLTPAPLADVASGEEYVQRLPEFDADYDALNKEAFDNGSVLRYVGVIDVKNKEIKASLETYPASHPFASSLSGSDNIIAFHTKRYPTRPLLVQGSGAGADVTAMGVVADLIKIAERRS</sequence>
<name>A0A317XRX3_9BASI</name>
<dbReference type="STRING" id="1882483.A0A317XRX3"/>
<evidence type="ECO:0000313" key="20">
    <source>
        <dbReference type="Proteomes" id="UP000246740"/>
    </source>
</evidence>
<dbReference type="FunFam" id="3.30.360.10:FF:000006">
    <property type="entry name" value="Bifunctional aspartokinase/homoserine dehydrogenase"/>
    <property type="match status" value="1"/>
</dbReference>
<comment type="pathway">
    <text evidence="2">Amino-acid biosynthesis; L-threonine biosynthesis; L-threonine from L-aspartate: step 3/5.</text>
</comment>
<evidence type="ECO:0000256" key="9">
    <source>
        <dbReference type="ARBA" id="ARBA00022857"/>
    </source>
</evidence>
<dbReference type="UniPathway" id="UPA00050">
    <property type="reaction ID" value="UER00063"/>
</dbReference>
<evidence type="ECO:0000259" key="17">
    <source>
        <dbReference type="Pfam" id="PF00742"/>
    </source>
</evidence>
<dbReference type="OrthoDB" id="67851at2759"/>
<dbReference type="UniPathway" id="UPA00051">
    <property type="reaction ID" value="UER00465"/>
</dbReference>
<evidence type="ECO:0000256" key="4">
    <source>
        <dbReference type="ARBA" id="ARBA00006753"/>
    </source>
</evidence>
<dbReference type="InterPro" id="IPR022697">
    <property type="entry name" value="HDH_short"/>
</dbReference>
<evidence type="ECO:0000256" key="3">
    <source>
        <dbReference type="ARBA" id="ARBA00005062"/>
    </source>
</evidence>
<comment type="cofactor">
    <cofactor evidence="1">
        <name>a metal cation</name>
        <dbReference type="ChEBI" id="CHEBI:25213"/>
    </cofactor>
</comment>
<comment type="similarity">
    <text evidence="4 14">Belongs to the homoserine dehydrogenase family.</text>
</comment>
<evidence type="ECO:0000313" key="19">
    <source>
        <dbReference type="EMBL" id="PWZ00543.1"/>
    </source>
</evidence>
<dbReference type="SUPFAM" id="SSF51735">
    <property type="entry name" value="NAD(P)-binding Rossmann-fold domains"/>
    <property type="match status" value="1"/>
</dbReference>
<evidence type="ECO:0000256" key="12">
    <source>
        <dbReference type="ARBA" id="ARBA00048841"/>
    </source>
</evidence>
<evidence type="ECO:0000256" key="1">
    <source>
        <dbReference type="ARBA" id="ARBA00001920"/>
    </source>
</evidence>
<evidence type="ECO:0000256" key="13">
    <source>
        <dbReference type="ARBA" id="ARBA00059589"/>
    </source>
</evidence>
<dbReference type="PANTHER" id="PTHR43070:SF5">
    <property type="entry name" value="HOMOSERINE DEHYDROGENASE"/>
    <property type="match status" value="1"/>
</dbReference>
<keyword evidence="9 14" id="KW-0521">NADP</keyword>
<feature type="active site" description="Proton donor" evidence="15">
    <location>
        <position position="238"/>
    </location>
</feature>
<evidence type="ECO:0000256" key="10">
    <source>
        <dbReference type="ARBA" id="ARBA00023002"/>
    </source>
</evidence>
<feature type="binding site" evidence="16">
    <location>
        <position position="102"/>
    </location>
    <ligand>
        <name>NADPH</name>
        <dbReference type="ChEBI" id="CHEBI:57783"/>
    </ligand>
</feature>
<evidence type="ECO:0000256" key="5">
    <source>
        <dbReference type="ARBA" id="ARBA00013213"/>
    </source>
</evidence>
<dbReference type="EMBL" id="KZ819192">
    <property type="protein sequence ID" value="PWZ00543.1"/>
    <property type="molecule type" value="Genomic_DNA"/>
</dbReference>
<protein>
    <recommendedName>
        <fullName evidence="6 14">Homoserine dehydrogenase</fullName>
        <shortName evidence="14">HDH</shortName>
        <ecNumber evidence="5 14">1.1.1.3</ecNumber>
    </recommendedName>
</protein>
<evidence type="ECO:0000256" key="6">
    <source>
        <dbReference type="ARBA" id="ARBA00013376"/>
    </source>
</evidence>
<proteinExistence type="inferred from homology"/>
<organism evidence="19 20">
    <name type="scientific">Testicularia cyperi</name>
    <dbReference type="NCBI Taxonomy" id="1882483"/>
    <lineage>
        <taxon>Eukaryota</taxon>
        <taxon>Fungi</taxon>
        <taxon>Dikarya</taxon>
        <taxon>Basidiomycota</taxon>
        <taxon>Ustilaginomycotina</taxon>
        <taxon>Ustilaginomycetes</taxon>
        <taxon>Ustilaginales</taxon>
        <taxon>Anthracoideaceae</taxon>
        <taxon>Testicularia</taxon>
    </lineage>
</organism>
<gene>
    <name evidence="19" type="ORF">BCV70DRAFT_199817</name>
</gene>
<keyword evidence="20" id="KW-1185">Reference proteome</keyword>
<feature type="binding site" evidence="16">
    <location>
        <position position="126"/>
    </location>
    <ligand>
        <name>NADPH</name>
        <dbReference type="ChEBI" id="CHEBI:57783"/>
    </ligand>
</feature>
<comment type="pathway">
    <text evidence="3">Amino-acid biosynthesis; L-methionine biosynthesis via de novo pathway; L-homoserine from L-aspartate: step 3/3.</text>
</comment>
<dbReference type="FunCoup" id="A0A317XRX3">
    <property type="interactions" value="113"/>
</dbReference>
<dbReference type="SUPFAM" id="SSF55347">
    <property type="entry name" value="Glyceraldehyde-3-phosphate dehydrogenase-like, C-terminal domain"/>
    <property type="match status" value="1"/>
</dbReference>
<dbReference type="Pfam" id="PF00742">
    <property type="entry name" value="Homoserine_dh"/>
    <property type="match status" value="1"/>
</dbReference>
<evidence type="ECO:0000256" key="8">
    <source>
        <dbReference type="ARBA" id="ARBA00022697"/>
    </source>
</evidence>